<dbReference type="AlphaFoldDB" id="A0AAD7F0U6"/>
<protein>
    <submittedName>
        <fullName evidence="1">Uncharacterized protein</fullName>
    </submittedName>
</protein>
<dbReference type="EMBL" id="JARIHO010000007">
    <property type="protein sequence ID" value="KAJ7358511.1"/>
    <property type="molecule type" value="Genomic_DNA"/>
</dbReference>
<accession>A0AAD7F0U6</accession>
<keyword evidence="2" id="KW-1185">Reference proteome</keyword>
<dbReference type="Proteomes" id="UP001218218">
    <property type="component" value="Unassembled WGS sequence"/>
</dbReference>
<feature type="non-terminal residue" evidence="1">
    <location>
        <position position="1"/>
    </location>
</feature>
<reference evidence="1" key="1">
    <citation type="submission" date="2023-03" db="EMBL/GenBank/DDBJ databases">
        <title>Massive genome expansion in bonnet fungi (Mycena s.s.) driven by repeated elements and novel gene families across ecological guilds.</title>
        <authorList>
            <consortium name="Lawrence Berkeley National Laboratory"/>
            <person name="Harder C.B."/>
            <person name="Miyauchi S."/>
            <person name="Viragh M."/>
            <person name="Kuo A."/>
            <person name="Thoen E."/>
            <person name="Andreopoulos B."/>
            <person name="Lu D."/>
            <person name="Skrede I."/>
            <person name="Drula E."/>
            <person name="Henrissat B."/>
            <person name="Morin E."/>
            <person name="Kohler A."/>
            <person name="Barry K."/>
            <person name="LaButti K."/>
            <person name="Morin E."/>
            <person name="Salamov A."/>
            <person name="Lipzen A."/>
            <person name="Mereny Z."/>
            <person name="Hegedus B."/>
            <person name="Baldrian P."/>
            <person name="Stursova M."/>
            <person name="Weitz H."/>
            <person name="Taylor A."/>
            <person name="Grigoriev I.V."/>
            <person name="Nagy L.G."/>
            <person name="Martin F."/>
            <person name="Kauserud H."/>
        </authorList>
    </citation>
    <scope>NUCLEOTIDE SEQUENCE</scope>
    <source>
        <strain evidence="1">CBHHK002</strain>
    </source>
</reference>
<evidence type="ECO:0000313" key="2">
    <source>
        <dbReference type="Proteomes" id="UP001218218"/>
    </source>
</evidence>
<evidence type="ECO:0000313" key="1">
    <source>
        <dbReference type="EMBL" id="KAJ7358511.1"/>
    </source>
</evidence>
<gene>
    <name evidence="1" type="ORF">DFH08DRAFT_687034</name>
</gene>
<proteinExistence type="predicted"/>
<organism evidence="1 2">
    <name type="scientific">Mycena albidolilacea</name>
    <dbReference type="NCBI Taxonomy" id="1033008"/>
    <lineage>
        <taxon>Eukaryota</taxon>
        <taxon>Fungi</taxon>
        <taxon>Dikarya</taxon>
        <taxon>Basidiomycota</taxon>
        <taxon>Agaricomycotina</taxon>
        <taxon>Agaricomycetes</taxon>
        <taxon>Agaricomycetidae</taxon>
        <taxon>Agaricales</taxon>
        <taxon>Marasmiineae</taxon>
        <taxon>Mycenaceae</taxon>
        <taxon>Mycena</taxon>
    </lineage>
</organism>
<sequence>RAADVTLVTYCQNRVGNVCGAPCTTYNGGSACINAPGTNCLSATSNVAFCTGPNCSGTCSQISQCLIPLARGFCYVPNTKSILIGP</sequence>
<comment type="caution">
    <text evidence="1">The sequence shown here is derived from an EMBL/GenBank/DDBJ whole genome shotgun (WGS) entry which is preliminary data.</text>
</comment>
<name>A0AAD7F0U6_9AGAR</name>